<dbReference type="Proteomes" id="UP000318741">
    <property type="component" value="Chromosome"/>
</dbReference>
<reference evidence="4 5" key="1">
    <citation type="submission" date="2019-02" db="EMBL/GenBank/DDBJ databases">
        <title>Deep-cultivation of Planctomycetes and their phenomic and genomic characterization uncovers novel biology.</title>
        <authorList>
            <person name="Wiegand S."/>
            <person name="Jogler M."/>
            <person name="Boedeker C."/>
            <person name="Pinto D."/>
            <person name="Vollmers J."/>
            <person name="Rivas-Marin E."/>
            <person name="Kohn T."/>
            <person name="Peeters S.H."/>
            <person name="Heuer A."/>
            <person name="Rast P."/>
            <person name="Oberbeckmann S."/>
            <person name="Bunk B."/>
            <person name="Jeske O."/>
            <person name="Meyerdierks A."/>
            <person name="Storesund J.E."/>
            <person name="Kallscheuer N."/>
            <person name="Luecker S."/>
            <person name="Lage O.M."/>
            <person name="Pohl T."/>
            <person name="Merkel B.J."/>
            <person name="Hornburger P."/>
            <person name="Mueller R.-W."/>
            <person name="Bruemmer F."/>
            <person name="Labrenz M."/>
            <person name="Spormann A.M."/>
            <person name="Op den Camp H."/>
            <person name="Overmann J."/>
            <person name="Amann R."/>
            <person name="Jetten M.S.M."/>
            <person name="Mascher T."/>
            <person name="Medema M.H."/>
            <person name="Devos D.P."/>
            <person name="Kaster A.-K."/>
            <person name="Ovreas L."/>
            <person name="Rohde M."/>
            <person name="Galperin M.Y."/>
            <person name="Jogler C."/>
        </authorList>
    </citation>
    <scope>NUCLEOTIDE SEQUENCE [LARGE SCALE GENOMIC DNA]</scope>
    <source>
        <strain evidence="4 5">CA12</strain>
    </source>
</reference>
<dbReference type="GO" id="GO:0004222">
    <property type="term" value="F:metalloendopeptidase activity"/>
    <property type="evidence" value="ECO:0007669"/>
    <property type="project" value="TreeGrafter"/>
</dbReference>
<keyword evidence="5" id="KW-1185">Reference proteome</keyword>
<evidence type="ECO:0000256" key="1">
    <source>
        <dbReference type="SAM" id="MobiDB-lite"/>
    </source>
</evidence>
<accession>A0A517P806</accession>
<dbReference type="InterPro" id="IPR011055">
    <property type="entry name" value="Dup_hybrid_motif"/>
</dbReference>
<dbReference type="Gene3D" id="2.70.70.10">
    <property type="entry name" value="Glucose Permease (Domain IIA)"/>
    <property type="match status" value="1"/>
</dbReference>
<feature type="compositionally biased region" description="Basic and acidic residues" evidence="1">
    <location>
        <begin position="121"/>
        <end position="137"/>
    </location>
</feature>
<evidence type="ECO:0000259" key="3">
    <source>
        <dbReference type="Pfam" id="PF01551"/>
    </source>
</evidence>
<proteinExistence type="predicted"/>
<evidence type="ECO:0000313" key="5">
    <source>
        <dbReference type="Proteomes" id="UP000318741"/>
    </source>
</evidence>
<keyword evidence="4" id="KW-0378">Hydrolase</keyword>
<evidence type="ECO:0000256" key="2">
    <source>
        <dbReference type="SAM" id="SignalP"/>
    </source>
</evidence>
<keyword evidence="2" id="KW-0732">Signal</keyword>
<name>A0A517P806_9PLAN</name>
<feature type="region of interest" description="Disordered" evidence="1">
    <location>
        <begin position="118"/>
        <end position="144"/>
    </location>
</feature>
<dbReference type="EC" id="3.4.24.-" evidence="4"/>
<dbReference type="KEGG" id="acaf:CA12_15910"/>
<dbReference type="OrthoDB" id="5489603at2"/>
<feature type="compositionally biased region" description="Low complexity" evidence="1">
    <location>
        <begin position="35"/>
        <end position="46"/>
    </location>
</feature>
<gene>
    <name evidence="4" type="primary">mepM</name>
    <name evidence="4" type="ORF">CA12_15910</name>
</gene>
<dbReference type="CDD" id="cd12797">
    <property type="entry name" value="M23_peptidase"/>
    <property type="match status" value="1"/>
</dbReference>
<dbReference type="PANTHER" id="PTHR21666">
    <property type="entry name" value="PEPTIDASE-RELATED"/>
    <property type="match status" value="1"/>
</dbReference>
<dbReference type="AlphaFoldDB" id="A0A517P806"/>
<dbReference type="InterPro" id="IPR016047">
    <property type="entry name" value="M23ase_b-sheet_dom"/>
</dbReference>
<protein>
    <submittedName>
        <fullName evidence="4">Murein DD-endopeptidase MepM</fullName>
        <ecNumber evidence="4">3.4.24.-</ecNumber>
    </submittedName>
</protein>
<feature type="region of interest" description="Disordered" evidence="1">
    <location>
        <begin position="25"/>
        <end position="46"/>
    </location>
</feature>
<evidence type="ECO:0000313" key="4">
    <source>
        <dbReference type="EMBL" id="QDT15506.1"/>
    </source>
</evidence>
<organism evidence="4 5">
    <name type="scientific">Alienimonas californiensis</name>
    <dbReference type="NCBI Taxonomy" id="2527989"/>
    <lineage>
        <taxon>Bacteria</taxon>
        <taxon>Pseudomonadati</taxon>
        <taxon>Planctomycetota</taxon>
        <taxon>Planctomycetia</taxon>
        <taxon>Planctomycetales</taxon>
        <taxon>Planctomycetaceae</taxon>
        <taxon>Alienimonas</taxon>
    </lineage>
</organism>
<feature type="chain" id="PRO_5021849279" evidence="2">
    <location>
        <begin position="25"/>
        <end position="358"/>
    </location>
</feature>
<feature type="signal peptide" evidence="2">
    <location>
        <begin position="1"/>
        <end position="24"/>
    </location>
</feature>
<dbReference type="EMBL" id="CP036265">
    <property type="protein sequence ID" value="QDT15506.1"/>
    <property type="molecule type" value="Genomic_DNA"/>
</dbReference>
<dbReference type="PANTHER" id="PTHR21666:SF270">
    <property type="entry name" value="MUREIN HYDROLASE ACTIVATOR ENVC"/>
    <property type="match status" value="1"/>
</dbReference>
<sequence precursor="true">MLRPRRLAPLLLAGAVLNIPAALAGPQDAPPADPSPADSSPAAGPPFEKFVLPIGGTPWKDWTIVNYVDVDPKFRGVRDARGGAYTYDFHEGIDYTLAHFAAMDRGVPVFAAADGTVVDAEDGHPDRNAGDTTDPKNRAKTPPNLVRIDHPGGVRTAYLHLRKGSITVKPGDRVTAGQKIAEVGSSGNSSDPHLHFEVYQAEGANPQQIARRGGVLVATLEDPEHWWRDPLPYAAEMTGALDHGVTHAELTEESVRDRPADAVSFASRGPAGGPDRTVRVWARLYGLKKGDKLTFDVLDPNGRPAATKTFTTDEIRYGWWSYELELPVRVDPGRWTVRATRNGKPLFTDAFLVNSRSE</sequence>
<dbReference type="SUPFAM" id="SSF51261">
    <property type="entry name" value="Duplicated hybrid motif"/>
    <property type="match status" value="1"/>
</dbReference>
<dbReference type="Pfam" id="PF01551">
    <property type="entry name" value="Peptidase_M23"/>
    <property type="match status" value="1"/>
</dbReference>
<dbReference type="InterPro" id="IPR050570">
    <property type="entry name" value="Cell_wall_metabolism_enzyme"/>
</dbReference>
<feature type="domain" description="M23ase beta-sheet core" evidence="3">
    <location>
        <begin position="89"/>
        <end position="201"/>
    </location>
</feature>
<dbReference type="RefSeq" id="WP_145358379.1">
    <property type="nucleotide sequence ID" value="NZ_CP036265.1"/>
</dbReference>